<evidence type="ECO:0000256" key="1">
    <source>
        <dbReference type="SAM" id="MobiDB-lite"/>
    </source>
</evidence>
<keyword evidence="3" id="KW-1185">Reference proteome</keyword>
<evidence type="ECO:0000313" key="3">
    <source>
        <dbReference type="Proteomes" id="UP000693946"/>
    </source>
</evidence>
<sequence length="87" mass="10592">MWISSAQRRRREQRRVHYVGEKSPRRTNQSAYSSVNTHLYQRLQRCGLRSDSVPLCAKEMKRSKVSTHREKEKRRKKERKETYFLPV</sequence>
<accession>A0AAV6QTJ5</accession>
<dbReference type="EMBL" id="JAGKHQ010000015">
    <property type="protein sequence ID" value="KAG7495579.1"/>
    <property type="molecule type" value="Genomic_DNA"/>
</dbReference>
<evidence type="ECO:0000313" key="2">
    <source>
        <dbReference type="EMBL" id="KAG7495579.1"/>
    </source>
</evidence>
<reference evidence="2 3" key="1">
    <citation type="journal article" date="2021" name="Sci. Rep.">
        <title>Chromosome anchoring in Senegalese sole (Solea senegalensis) reveals sex-associated markers and genome rearrangements in flatfish.</title>
        <authorList>
            <person name="Guerrero-Cozar I."/>
            <person name="Gomez-Garrido J."/>
            <person name="Berbel C."/>
            <person name="Martinez-Blanch J.F."/>
            <person name="Alioto T."/>
            <person name="Claros M.G."/>
            <person name="Gagnaire P.A."/>
            <person name="Manchado M."/>
        </authorList>
    </citation>
    <scope>NUCLEOTIDE SEQUENCE [LARGE SCALE GENOMIC DNA]</scope>
    <source>
        <strain evidence="2">Sse05_10M</strain>
    </source>
</reference>
<dbReference type="Proteomes" id="UP000693946">
    <property type="component" value="Linkage Group LG3"/>
</dbReference>
<gene>
    <name evidence="2" type="ORF">JOB18_002109</name>
</gene>
<feature type="compositionally biased region" description="Basic residues" evidence="1">
    <location>
        <begin position="7"/>
        <end position="17"/>
    </location>
</feature>
<comment type="caution">
    <text evidence="2">The sequence shown here is derived from an EMBL/GenBank/DDBJ whole genome shotgun (WGS) entry which is preliminary data.</text>
</comment>
<organism evidence="2 3">
    <name type="scientific">Solea senegalensis</name>
    <name type="common">Senegalese sole</name>
    <dbReference type="NCBI Taxonomy" id="28829"/>
    <lineage>
        <taxon>Eukaryota</taxon>
        <taxon>Metazoa</taxon>
        <taxon>Chordata</taxon>
        <taxon>Craniata</taxon>
        <taxon>Vertebrata</taxon>
        <taxon>Euteleostomi</taxon>
        <taxon>Actinopterygii</taxon>
        <taxon>Neopterygii</taxon>
        <taxon>Teleostei</taxon>
        <taxon>Neoteleostei</taxon>
        <taxon>Acanthomorphata</taxon>
        <taxon>Carangaria</taxon>
        <taxon>Pleuronectiformes</taxon>
        <taxon>Pleuronectoidei</taxon>
        <taxon>Soleidae</taxon>
        <taxon>Solea</taxon>
    </lineage>
</organism>
<feature type="region of interest" description="Disordered" evidence="1">
    <location>
        <begin position="1"/>
        <end position="33"/>
    </location>
</feature>
<protein>
    <submittedName>
        <fullName evidence="2">Uncharacterized protein</fullName>
    </submittedName>
</protein>
<dbReference type="AlphaFoldDB" id="A0AAV6QTJ5"/>
<feature type="region of interest" description="Disordered" evidence="1">
    <location>
        <begin position="60"/>
        <end position="87"/>
    </location>
</feature>
<name>A0AAV6QTJ5_SOLSE</name>
<feature type="compositionally biased region" description="Basic and acidic residues" evidence="1">
    <location>
        <begin position="60"/>
        <end position="70"/>
    </location>
</feature>
<proteinExistence type="predicted"/>